<feature type="region of interest" description="Disordered" evidence="1">
    <location>
        <begin position="1"/>
        <end position="25"/>
    </location>
</feature>
<accession>A0A0L0MYL6</accession>
<dbReference type="EMBL" id="LFRF01000046">
    <property type="protein sequence ID" value="KND86889.1"/>
    <property type="molecule type" value="Genomic_DNA"/>
</dbReference>
<organism evidence="2 3">
    <name type="scientific">Tolypocladium ophioglossoides (strain CBS 100239)</name>
    <name type="common">Snaketongue truffleclub</name>
    <name type="synonym">Elaphocordyceps ophioglossoides</name>
    <dbReference type="NCBI Taxonomy" id="1163406"/>
    <lineage>
        <taxon>Eukaryota</taxon>
        <taxon>Fungi</taxon>
        <taxon>Dikarya</taxon>
        <taxon>Ascomycota</taxon>
        <taxon>Pezizomycotina</taxon>
        <taxon>Sordariomycetes</taxon>
        <taxon>Hypocreomycetidae</taxon>
        <taxon>Hypocreales</taxon>
        <taxon>Ophiocordycipitaceae</taxon>
        <taxon>Tolypocladium</taxon>
    </lineage>
</organism>
<dbReference type="OrthoDB" id="77405at2759"/>
<name>A0A0L0MYL6_TOLOC</name>
<evidence type="ECO:0000313" key="3">
    <source>
        <dbReference type="Proteomes" id="UP000036947"/>
    </source>
</evidence>
<keyword evidence="3" id="KW-1185">Reference proteome</keyword>
<dbReference type="AlphaFoldDB" id="A0A0L0MYL6"/>
<dbReference type="Proteomes" id="UP000036947">
    <property type="component" value="Unassembled WGS sequence"/>
</dbReference>
<sequence>MDSTNGFRNHQDSRGECGRSSDEAEPLLARNVLPESNGDDGAYDALDLYTPLRIDVVPPEARECLKTRALVVGIMLGSLVNASNLYLSLKTGLGFPASTLGAILGYGIMKPLSRTALPLLGGDFGARENSII</sequence>
<dbReference type="STRING" id="1163406.A0A0L0MYL6"/>
<evidence type="ECO:0000313" key="2">
    <source>
        <dbReference type="EMBL" id="KND86889.1"/>
    </source>
</evidence>
<evidence type="ECO:0000256" key="1">
    <source>
        <dbReference type="SAM" id="MobiDB-lite"/>
    </source>
</evidence>
<gene>
    <name evidence="2" type="ORF">TOPH_08477</name>
</gene>
<proteinExistence type="predicted"/>
<comment type="caution">
    <text evidence="2">The sequence shown here is derived from an EMBL/GenBank/DDBJ whole genome shotgun (WGS) entry which is preliminary data.</text>
</comment>
<feature type="compositionally biased region" description="Basic and acidic residues" evidence="1">
    <location>
        <begin position="9"/>
        <end position="22"/>
    </location>
</feature>
<protein>
    <submittedName>
        <fullName evidence="2">Uncharacterized protein</fullName>
    </submittedName>
</protein>
<reference evidence="2 3" key="1">
    <citation type="journal article" date="2015" name="BMC Genomics">
        <title>The genome of the truffle-parasite Tolypocladium ophioglossoides and the evolution of antifungal peptaibiotics.</title>
        <authorList>
            <person name="Quandt C.A."/>
            <person name="Bushley K.E."/>
            <person name="Spatafora J.W."/>
        </authorList>
    </citation>
    <scope>NUCLEOTIDE SEQUENCE [LARGE SCALE GENOMIC DNA]</scope>
    <source>
        <strain evidence="2 3">CBS 100239</strain>
    </source>
</reference>